<keyword evidence="2 7" id="KW-0378">Hydrolase</keyword>
<dbReference type="RefSeq" id="WP_094335333.1">
    <property type="nucleotide sequence ID" value="NZ_NFIE01000008.1"/>
</dbReference>
<evidence type="ECO:0000259" key="5">
    <source>
        <dbReference type="Pfam" id="PF02836"/>
    </source>
</evidence>
<dbReference type="InterPro" id="IPR036156">
    <property type="entry name" value="Beta-gal/glucu_dom_sf"/>
</dbReference>
<proteinExistence type="inferred from homology"/>
<dbReference type="InterPro" id="IPR017853">
    <property type="entry name" value="GH"/>
</dbReference>
<evidence type="ECO:0000256" key="2">
    <source>
        <dbReference type="ARBA" id="ARBA00022801"/>
    </source>
</evidence>
<name>A0A1Y3XT88_9ACTN</name>
<evidence type="ECO:0000256" key="1">
    <source>
        <dbReference type="ARBA" id="ARBA00007401"/>
    </source>
</evidence>
<dbReference type="EMBL" id="NFIE01000008">
    <property type="protein sequence ID" value="OUN88806.1"/>
    <property type="molecule type" value="Genomic_DNA"/>
</dbReference>
<dbReference type="PANTHER" id="PTHR42732:SF2">
    <property type="entry name" value="BETA-MANNOSIDASE"/>
    <property type="match status" value="1"/>
</dbReference>
<keyword evidence="8" id="KW-1185">Reference proteome</keyword>
<accession>A0A1Y3XT88</accession>
<comment type="caution">
    <text evidence="7">The sequence shown here is derived from an EMBL/GenBank/DDBJ whole genome shotgun (WGS) entry which is preliminary data.</text>
</comment>
<dbReference type="GO" id="GO:0004553">
    <property type="term" value="F:hydrolase activity, hydrolyzing O-glycosyl compounds"/>
    <property type="evidence" value="ECO:0007669"/>
    <property type="project" value="InterPro"/>
</dbReference>
<dbReference type="AlphaFoldDB" id="A0A1Y3XT88"/>
<reference evidence="8" key="1">
    <citation type="submission" date="2017-04" db="EMBL/GenBank/DDBJ databases">
        <title>Function of individual gut microbiota members based on whole genome sequencing of pure cultures obtained from chicken caecum.</title>
        <authorList>
            <person name="Medvecky M."/>
            <person name="Cejkova D."/>
            <person name="Polansky O."/>
            <person name="Karasova D."/>
            <person name="Kubasova T."/>
            <person name="Cizek A."/>
            <person name="Rychlik I."/>
        </authorList>
    </citation>
    <scope>NUCLEOTIDE SEQUENCE [LARGE SCALE GENOMIC DNA]</scope>
    <source>
        <strain evidence="8">An5</strain>
    </source>
</reference>
<sequence>MLDVRRALKAAQVPARTRTLPLSTPWGEAIASAGDDAPVLPEHPRPTTRRDAYTMLNGMWEYAFTPLPVELPPRNTRTGDARPLALNRDEALAVVSSALAPITFNSGRIRVPFSPEAPLSGVNRMLRPDELLWYRRTFEPPALTAGERLILHFEAVDWVCAVYVNGQLAGEHAGGYLPFDIDATPYLRPASTEPTELMLCVYDPSDAGVQPRGKQSLAPGGIWYTAQSGIWQSVWYEVVPAMHLTSLSLSGAADGTLAIDARAAGAEASGRALELTVLDHAGATVLQQTLPLDARGRLRATLAVENPHRWSPDDPYLYQVKARLCEGSPTTAASAPDSVESYCAFRTVSIERDAQGVPRFFLNGEPYFVKGVLDQGYWPDGLMTAPSDEALIHDISAMKAAGFTMMRKHLKIECARWYYHCDRLGMLVWQDAVQGGGPYSLWHISRKPTVFKRTWGRFRDDIPPHRAALASTDVRYQLEWNETCAAMVRLLACHPSIATWSLFNEGMGQFDARAAAEHIHGIDATRPIDAVSGWFDQHCGDYLSQHNYFRPLTADRDRGHLSGYVAQRGFRALFLSEFGGWGQPVEGHRFSDAAYGYGEFDGIDAWRAAVRASLAAAGDLEAHGLAGYVYTQLSDVEDEVNGLITYDRRVCKITPGVF</sequence>
<evidence type="ECO:0000256" key="3">
    <source>
        <dbReference type="ARBA" id="ARBA00023295"/>
    </source>
</evidence>
<dbReference type="InterPro" id="IPR013783">
    <property type="entry name" value="Ig-like_fold"/>
</dbReference>
<dbReference type="Gene3D" id="2.60.40.10">
    <property type="entry name" value="Immunoglobulins"/>
    <property type="match status" value="1"/>
</dbReference>
<feature type="domain" description="Glycoside hydrolase family 2 immunoglobulin-like beta-sandwich" evidence="4">
    <location>
        <begin position="253"/>
        <end position="326"/>
    </location>
</feature>
<evidence type="ECO:0000313" key="7">
    <source>
        <dbReference type="EMBL" id="OUN88806.1"/>
    </source>
</evidence>
<evidence type="ECO:0000259" key="6">
    <source>
        <dbReference type="Pfam" id="PF02837"/>
    </source>
</evidence>
<feature type="domain" description="Glycosyl hydrolases family 2 sugar binding" evidence="6">
    <location>
        <begin position="56"/>
        <end position="206"/>
    </location>
</feature>
<keyword evidence="3" id="KW-0326">Glycosidase</keyword>
<dbReference type="InterPro" id="IPR008979">
    <property type="entry name" value="Galactose-bd-like_sf"/>
</dbReference>
<evidence type="ECO:0000259" key="4">
    <source>
        <dbReference type="Pfam" id="PF00703"/>
    </source>
</evidence>
<dbReference type="Pfam" id="PF02837">
    <property type="entry name" value="Glyco_hydro_2_N"/>
    <property type="match status" value="1"/>
</dbReference>
<dbReference type="InterPro" id="IPR006102">
    <property type="entry name" value="Ig-like_GH2"/>
</dbReference>
<gene>
    <name evidence="7" type="ORF">B5G02_04365</name>
</gene>
<dbReference type="SUPFAM" id="SSF49303">
    <property type="entry name" value="beta-Galactosidase/glucuronidase domain"/>
    <property type="match status" value="1"/>
</dbReference>
<dbReference type="GO" id="GO:0005975">
    <property type="term" value="P:carbohydrate metabolic process"/>
    <property type="evidence" value="ECO:0007669"/>
    <property type="project" value="InterPro"/>
</dbReference>
<dbReference type="Gene3D" id="2.60.120.260">
    <property type="entry name" value="Galactose-binding domain-like"/>
    <property type="match status" value="1"/>
</dbReference>
<dbReference type="PANTHER" id="PTHR42732">
    <property type="entry name" value="BETA-GALACTOSIDASE"/>
    <property type="match status" value="1"/>
</dbReference>
<dbReference type="Gene3D" id="3.20.20.80">
    <property type="entry name" value="Glycosidases"/>
    <property type="match status" value="1"/>
</dbReference>
<dbReference type="Pfam" id="PF00703">
    <property type="entry name" value="Glyco_hydro_2"/>
    <property type="match status" value="1"/>
</dbReference>
<dbReference type="InterPro" id="IPR006103">
    <property type="entry name" value="Glyco_hydro_2_cat"/>
</dbReference>
<protein>
    <submittedName>
        <fullName evidence="7">Glycoside hydrolase family 2</fullName>
    </submittedName>
</protein>
<dbReference type="InterPro" id="IPR051913">
    <property type="entry name" value="GH2_Domain-Containing"/>
</dbReference>
<feature type="domain" description="Glycoside hydrolase family 2 catalytic" evidence="5">
    <location>
        <begin position="360"/>
        <end position="538"/>
    </location>
</feature>
<evidence type="ECO:0000313" key="8">
    <source>
        <dbReference type="Proteomes" id="UP000195781"/>
    </source>
</evidence>
<dbReference type="InterPro" id="IPR006104">
    <property type="entry name" value="Glyco_hydro_2_N"/>
</dbReference>
<comment type="similarity">
    <text evidence="1">Belongs to the glycosyl hydrolase 2 family.</text>
</comment>
<dbReference type="Pfam" id="PF02836">
    <property type="entry name" value="Glyco_hydro_2_C"/>
    <property type="match status" value="1"/>
</dbReference>
<dbReference type="SUPFAM" id="SSF49785">
    <property type="entry name" value="Galactose-binding domain-like"/>
    <property type="match status" value="1"/>
</dbReference>
<organism evidence="7 8">
    <name type="scientific">[Collinsella] massiliensis</name>
    <dbReference type="NCBI Taxonomy" id="1232426"/>
    <lineage>
        <taxon>Bacteria</taxon>
        <taxon>Bacillati</taxon>
        <taxon>Actinomycetota</taxon>
        <taxon>Coriobacteriia</taxon>
        <taxon>Coriobacteriales</taxon>
        <taxon>Coriobacteriaceae</taxon>
        <taxon>Enorma</taxon>
    </lineage>
</organism>
<dbReference type="SUPFAM" id="SSF51445">
    <property type="entry name" value="(Trans)glycosidases"/>
    <property type="match status" value="1"/>
</dbReference>
<dbReference type="OrthoDB" id="9762066at2"/>
<dbReference type="Proteomes" id="UP000195781">
    <property type="component" value="Unassembled WGS sequence"/>
</dbReference>